<evidence type="ECO:0000313" key="3">
    <source>
        <dbReference type="Proteomes" id="UP001341840"/>
    </source>
</evidence>
<feature type="region of interest" description="Disordered" evidence="1">
    <location>
        <begin position="66"/>
        <end position="94"/>
    </location>
</feature>
<feature type="region of interest" description="Disordered" evidence="1">
    <location>
        <begin position="27"/>
        <end position="51"/>
    </location>
</feature>
<proteinExistence type="predicted"/>
<comment type="caution">
    <text evidence="2">The sequence shown here is derived from an EMBL/GenBank/DDBJ whole genome shotgun (WGS) entry which is preliminary data.</text>
</comment>
<sequence length="151" mass="16442">MNATRVEGSRESECLKRNIVVRGKVLKIGPDRPVQQTGGPRSPTLSSLPIPNSQITRLNPSLASTSQLSIPVSQSTRVQCRRRRRSPSCSSTPSPLNYHAFVPDFNVDAAPTPIPPCLWFSKSPTLTPLNLQSTTVSVCNASPPSQDFEMD</sequence>
<keyword evidence="3" id="KW-1185">Reference proteome</keyword>
<evidence type="ECO:0000313" key="2">
    <source>
        <dbReference type="EMBL" id="MED6107212.1"/>
    </source>
</evidence>
<reference evidence="2 3" key="1">
    <citation type="journal article" date="2023" name="Plants (Basel)">
        <title>Bridging the Gap: Combining Genomics and Transcriptomics Approaches to Understand Stylosanthes scabra, an Orphan Legume from the Brazilian Caatinga.</title>
        <authorList>
            <person name="Ferreira-Neto J.R.C."/>
            <person name="da Silva M.D."/>
            <person name="Binneck E."/>
            <person name="de Melo N.F."/>
            <person name="da Silva R.H."/>
            <person name="de Melo A.L.T.M."/>
            <person name="Pandolfi V."/>
            <person name="Bustamante F.O."/>
            <person name="Brasileiro-Vidal A.C."/>
            <person name="Benko-Iseppon A.M."/>
        </authorList>
    </citation>
    <scope>NUCLEOTIDE SEQUENCE [LARGE SCALE GENOMIC DNA]</scope>
    <source>
        <tissue evidence="2">Leaves</tissue>
    </source>
</reference>
<organism evidence="2 3">
    <name type="scientific">Stylosanthes scabra</name>
    <dbReference type="NCBI Taxonomy" id="79078"/>
    <lineage>
        <taxon>Eukaryota</taxon>
        <taxon>Viridiplantae</taxon>
        <taxon>Streptophyta</taxon>
        <taxon>Embryophyta</taxon>
        <taxon>Tracheophyta</taxon>
        <taxon>Spermatophyta</taxon>
        <taxon>Magnoliopsida</taxon>
        <taxon>eudicotyledons</taxon>
        <taxon>Gunneridae</taxon>
        <taxon>Pentapetalae</taxon>
        <taxon>rosids</taxon>
        <taxon>fabids</taxon>
        <taxon>Fabales</taxon>
        <taxon>Fabaceae</taxon>
        <taxon>Papilionoideae</taxon>
        <taxon>50 kb inversion clade</taxon>
        <taxon>dalbergioids sensu lato</taxon>
        <taxon>Dalbergieae</taxon>
        <taxon>Pterocarpus clade</taxon>
        <taxon>Stylosanthes</taxon>
    </lineage>
</organism>
<dbReference type="EMBL" id="JASCZI010000030">
    <property type="protein sequence ID" value="MED6107212.1"/>
    <property type="molecule type" value="Genomic_DNA"/>
</dbReference>
<gene>
    <name evidence="2" type="ORF">PIB30_012050</name>
</gene>
<accession>A0ABU6Q5U4</accession>
<feature type="compositionally biased region" description="Polar residues" evidence="1">
    <location>
        <begin position="34"/>
        <end position="51"/>
    </location>
</feature>
<evidence type="ECO:0000256" key="1">
    <source>
        <dbReference type="SAM" id="MobiDB-lite"/>
    </source>
</evidence>
<dbReference type="Proteomes" id="UP001341840">
    <property type="component" value="Unassembled WGS sequence"/>
</dbReference>
<name>A0ABU6Q5U4_9FABA</name>
<protein>
    <submittedName>
        <fullName evidence="2">Uncharacterized protein</fullName>
    </submittedName>
</protein>